<keyword evidence="2" id="KW-1133">Transmembrane helix</keyword>
<keyword evidence="2" id="KW-0812">Transmembrane</keyword>
<dbReference type="eggNOG" id="ENOG5031MS1">
    <property type="taxonomic scope" value="Bacteria"/>
</dbReference>
<name>B3DVL6_METI4</name>
<evidence type="ECO:0000313" key="3">
    <source>
        <dbReference type="EMBL" id="ACD83369.1"/>
    </source>
</evidence>
<dbReference type="EMBL" id="CP000975">
    <property type="protein sequence ID" value="ACD83369.1"/>
    <property type="molecule type" value="Genomic_DNA"/>
</dbReference>
<dbReference type="OrthoDB" id="198754at2"/>
<evidence type="ECO:0008006" key="5">
    <source>
        <dbReference type="Google" id="ProtNLM"/>
    </source>
</evidence>
<evidence type="ECO:0000313" key="4">
    <source>
        <dbReference type="Proteomes" id="UP000009149"/>
    </source>
</evidence>
<feature type="transmembrane region" description="Helical" evidence="2">
    <location>
        <begin position="75"/>
        <end position="92"/>
    </location>
</feature>
<gene>
    <name evidence="3" type="ordered locus">Minf_1315</name>
</gene>
<dbReference type="RefSeq" id="WP_012463651.1">
    <property type="nucleotide sequence ID" value="NC_010794.1"/>
</dbReference>
<proteinExistence type="predicted"/>
<evidence type="ECO:0000256" key="2">
    <source>
        <dbReference type="SAM" id="Phobius"/>
    </source>
</evidence>
<accession>B3DVL6</accession>
<feature type="coiled-coil region" evidence="1">
    <location>
        <begin position="51"/>
        <end position="78"/>
    </location>
</feature>
<dbReference type="HOGENOM" id="CLU_2382808_0_0_0"/>
<dbReference type="Proteomes" id="UP000009149">
    <property type="component" value="Chromosome"/>
</dbReference>
<protein>
    <recommendedName>
        <fullName evidence="5">DUF1640 domain-containing protein</fullName>
    </recommendedName>
</protein>
<organism evidence="3 4">
    <name type="scientific">Methylacidiphilum infernorum (isolate V4)</name>
    <name type="common">Methylokorus infernorum (strain V4)</name>
    <dbReference type="NCBI Taxonomy" id="481448"/>
    <lineage>
        <taxon>Bacteria</taxon>
        <taxon>Pseudomonadati</taxon>
        <taxon>Verrucomicrobiota</taxon>
        <taxon>Methylacidiphilae</taxon>
        <taxon>Methylacidiphilales</taxon>
        <taxon>Methylacidiphilaceae</taxon>
        <taxon>Methylacidiphilum (ex Ratnadevi et al. 2023)</taxon>
    </lineage>
</organism>
<keyword evidence="1" id="KW-0175">Coiled coil</keyword>
<dbReference type="AlphaFoldDB" id="B3DVL6"/>
<keyword evidence="2" id="KW-0472">Membrane</keyword>
<reference evidence="3 4" key="1">
    <citation type="journal article" date="2008" name="Biol. Direct">
        <title>Complete genome sequence of the extremely acidophilic methanotroph isolate V4, Methylacidiphilum infernorum, a representative of the bacterial phylum Verrucomicrobia.</title>
        <authorList>
            <person name="Hou S."/>
            <person name="Makarova K.S."/>
            <person name="Saw J.H."/>
            <person name="Senin P."/>
            <person name="Ly B.V."/>
            <person name="Zhou Z."/>
            <person name="Ren Y."/>
            <person name="Wang J."/>
            <person name="Galperin M.Y."/>
            <person name="Omelchenko M.V."/>
            <person name="Wolf Y.I."/>
            <person name="Yutin N."/>
            <person name="Koonin E.V."/>
            <person name="Stott M.B."/>
            <person name="Mountain B.W."/>
            <person name="Crowe M.A."/>
            <person name="Smirnova A.V."/>
            <person name="Dunfield P.F."/>
            <person name="Feng L."/>
            <person name="Wang L."/>
            <person name="Alam M."/>
        </authorList>
    </citation>
    <scope>NUCLEOTIDE SEQUENCE [LARGE SCALE GENOMIC DNA]</scope>
    <source>
        <strain evidence="4">Isolate V4</strain>
    </source>
</reference>
<sequence length="94" mass="10523">MHILFDTLKLSKKLEEAGMPAKQAEILSSVLAESLLKESINSNMDLESQFKLKLEARLEKLEAKIEELGKTLNQYFALVMGGIVLLGIILKIHL</sequence>
<dbReference type="KEGG" id="min:Minf_1315"/>
<dbReference type="Gene3D" id="1.20.5.340">
    <property type="match status" value="1"/>
</dbReference>
<evidence type="ECO:0000256" key="1">
    <source>
        <dbReference type="SAM" id="Coils"/>
    </source>
</evidence>